<dbReference type="GO" id="GO:0061630">
    <property type="term" value="F:ubiquitin protein ligase activity"/>
    <property type="evidence" value="ECO:0007669"/>
    <property type="project" value="UniProtKB-EC"/>
</dbReference>
<dbReference type="InterPro" id="IPR021319">
    <property type="entry name" value="DUF2921"/>
</dbReference>
<feature type="region of interest" description="Disordered" evidence="10">
    <location>
        <begin position="565"/>
        <end position="639"/>
    </location>
</feature>
<reference evidence="12" key="2">
    <citation type="submission" date="2008-12" db="EMBL/GenBank/DDBJ databases">
        <title>Improved gene annotation of the rice (Oryza sativa) genomes.</title>
        <authorList>
            <person name="Wang J."/>
            <person name="Li R."/>
            <person name="Fan W."/>
            <person name="Huang Q."/>
            <person name="Zhang J."/>
            <person name="Zhou Y."/>
            <person name="Hu Y."/>
            <person name="Zi S."/>
            <person name="Li J."/>
            <person name="Ni P."/>
            <person name="Zheng H."/>
            <person name="Zhang Y."/>
            <person name="Zhao M."/>
            <person name="Hao Q."/>
            <person name="McDermott J."/>
            <person name="Samudrala R."/>
            <person name="Kristiansen K."/>
            <person name="Wong G.K.-S."/>
        </authorList>
    </citation>
    <scope>NUCLEOTIDE SEQUENCE</scope>
</reference>
<sequence length="639" mass="66996">MPLCNGFIQEILNIFSCSGGYNRPYQAVDRTAKILAVAAFFLTLCIVWKVRRLRVRLLLARSPGEAAHVPSNDKVFVYCSSAHLALFVVVLTLNSSCDATVEQHIGLMQDMLLLPQVIGNAAWRVNCKPLRGASTSASPSRACSRACMTSCDHVRWRVPIVLALPPNTLAADALLFSHGSDLVRHRSRPPRLPPPSSRLARHGVDVVLGSGCGGAGLADGRRPASTSLATPSLAEAMAATPGSKDVEASTGTAASTVVVIAMASDAGKLSLWALVKVRRVEELVGDGLVVPALSVAHDTRAEPHHQHVELHLAQRVVAVLVAFLHHGCRLLHRNLATDSAAPQPQHTRRASPQALRGDGATRQVEGVGGRGGVGASAEEGLGAAVEGSGEDDDGGGAVPAPKRERGREGVCPASERWKRGGCLSGGRDPLHASRWQEKGGGGRRSGGRRPANAIGASSRPNFGNTNPARWPEIALPLLLRRRSTHCLPLLPPFPAGAACGEGGRGRGGRREMGDGSGGRLVLLTASYCCFRACLPPLASLARFPDAEDDIIDLLLVALDPPLRRAALPDPPPSSSAVTHSGAKGVGSNPLEGGAAGSTTLELLPSRPISSSPPPQATPRAGFLRRSRGGEEVDEAKREK</sequence>
<accession>B9EZU5</accession>
<evidence type="ECO:0000256" key="6">
    <source>
        <dbReference type="ARBA" id="ARBA00022692"/>
    </source>
</evidence>
<evidence type="ECO:0000256" key="2">
    <source>
        <dbReference type="ARBA" id="ARBA00004127"/>
    </source>
</evidence>
<comment type="catalytic activity">
    <reaction evidence="1">
        <text>S-ubiquitinyl-[E2 ubiquitin-conjugating enzyme]-L-cysteine + [acceptor protein]-L-lysine = [E2 ubiquitin-conjugating enzyme]-L-cysteine + N(6)-ubiquitinyl-[acceptor protein]-L-lysine.</text>
        <dbReference type="EC" id="2.3.2.27"/>
    </reaction>
</comment>
<name>B9EZU5_ORYSJ</name>
<feature type="region of interest" description="Disordered" evidence="10">
    <location>
        <begin position="339"/>
        <end position="465"/>
    </location>
</feature>
<evidence type="ECO:0000256" key="9">
    <source>
        <dbReference type="ARBA" id="ARBA00023136"/>
    </source>
</evidence>
<keyword evidence="9" id="KW-0472">Membrane</keyword>
<evidence type="ECO:0000256" key="7">
    <source>
        <dbReference type="ARBA" id="ARBA00022786"/>
    </source>
</evidence>
<feature type="compositionally biased region" description="Basic and acidic residues" evidence="10">
    <location>
        <begin position="627"/>
        <end position="639"/>
    </location>
</feature>
<gene>
    <name evidence="12" type="ORF">OsJ_06628</name>
</gene>
<proteinExistence type="predicted"/>
<evidence type="ECO:0000259" key="11">
    <source>
        <dbReference type="Pfam" id="PF11145"/>
    </source>
</evidence>
<keyword evidence="7" id="KW-0833">Ubl conjugation pathway</keyword>
<dbReference type="Pfam" id="PF11145">
    <property type="entry name" value="DUF2921"/>
    <property type="match status" value="1"/>
</dbReference>
<protein>
    <recommendedName>
        <fullName evidence="4">RING-type E3 ubiquitin transferase</fullName>
        <ecNumber evidence="4">2.3.2.27</ecNumber>
    </recommendedName>
</protein>
<evidence type="ECO:0000313" key="12">
    <source>
        <dbReference type="EMBL" id="EEE56936.1"/>
    </source>
</evidence>
<evidence type="ECO:0000256" key="3">
    <source>
        <dbReference type="ARBA" id="ARBA00004906"/>
    </source>
</evidence>
<evidence type="ECO:0000256" key="5">
    <source>
        <dbReference type="ARBA" id="ARBA00022679"/>
    </source>
</evidence>
<evidence type="ECO:0000256" key="8">
    <source>
        <dbReference type="ARBA" id="ARBA00022989"/>
    </source>
</evidence>
<keyword evidence="6" id="KW-0812">Transmembrane</keyword>
<reference evidence="12" key="1">
    <citation type="journal article" date="2005" name="PLoS Biol.">
        <title>The genomes of Oryza sativa: a history of duplications.</title>
        <authorList>
            <person name="Yu J."/>
            <person name="Wang J."/>
            <person name="Lin W."/>
            <person name="Li S."/>
            <person name="Li H."/>
            <person name="Zhou J."/>
            <person name="Ni P."/>
            <person name="Dong W."/>
            <person name="Hu S."/>
            <person name="Zeng C."/>
            <person name="Zhang J."/>
            <person name="Zhang Y."/>
            <person name="Li R."/>
            <person name="Xu Z."/>
            <person name="Li S."/>
            <person name="Li X."/>
            <person name="Zheng H."/>
            <person name="Cong L."/>
            <person name="Lin L."/>
            <person name="Yin J."/>
            <person name="Geng J."/>
            <person name="Li G."/>
            <person name="Shi J."/>
            <person name="Liu J."/>
            <person name="Lv H."/>
            <person name="Li J."/>
            <person name="Wang J."/>
            <person name="Deng Y."/>
            <person name="Ran L."/>
            <person name="Shi X."/>
            <person name="Wang X."/>
            <person name="Wu Q."/>
            <person name="Li C."/>
            <person name="Ren X."/>
            <person name="Wang J."/>
            <person name="Wang X."/>
            <person name="Li D."/>
            <person name="Liu D."/>
            <person name="Zhang X."/>
            <person name="Ji Z."/>
            <person name="Zhao W."/>
            <person name="Sun Y."/>
            <person name="Zhang Z."/>
            <person name="Bao J."/>
            <person name="Han Y."/>
            <person name="Dong L."/>
            <person name="Ji J."/>
            <person name="Chen P."/>
            <person name="Wu S."/>
            <person name="Liu J."/>
            <person name="Xiao Y."/>
            <person name="Bu D."/>
            <person name="Tan J."/>
            <person name="Yang L."/>
            <person name="Ye C."/>
            <person name="Zhang J."/>
            <person name="Xu J."/>
            <person name="Zhou Y."/>
            <person name="Yu Y."/>
            <person name="Zhang B."/>
            <person name="Zhuang S."/>
            <person name="Wei H."/>
            <person name="Liu B."/>
            <person name="Lei M."/>
            <person name="Yu H."/>
            <person name="Li Y."/>
            <person name="Xu H."/>
            <person name="Wei S."/>
            <person name="He X."/>
            <person name="Fang L."/>
            <person name="Zhang Z."/>
            <person name="Zhang Y."/>
            <person name="Huang X."/>
            <person name="Su Z."/>
            <person name="Tong W."/>
            <person name="Li J."/>
            <person name="Tong Z."/>
            <person name="Li S."/>
            <person name="Ye J."/>
            <person name="Wang L."/>
            <person name="Fang L."/>
            <person name="Lei T."/>
            <person name="Chen C."/>
            <person name="Chen H."/>
            <person name="Xu Z."/>
            <person name="Li H."/>
            <person name="Huang H."/>
            <person name="Zhang F."/>
            <person name="Xu H."/>
            <person name="Li N."/>
            <person name="Zhao C."/>
            <person name="Li S."/>
            <person name="Dong L."/>
            <person name="Huang Y."/>
            <person name="Li L."/>
            <person name="Xi Y."/>
            <person name="Qi Q."/>
            <person name="Li W."/>
            <person name="Zhang B."/>
            <person name="Hu W."/>
            <person name="Zhang Y."/>
            <person name="Tian X."/>
            <person name="Jiao Y."/>
            <person name="Liang X."/>
            <person name="Jin J."/>
            <person name="Gao L."/>
            <person name="Zheng W."/>
            <person name="Hao B."/>
            <person name="Liu S."/>
            <person name="Wang W."/>
            <person name="Yuan L."/>
            <person name="Cao M."/>
            <person name="McDermott J."/>
            <person name="Samudrala R."/>
            <person name="Wang J."/>
            <person name="Wong G.K."/>
            <person name="Yang H."/>
        </authorList>
    </citation>
    <scope>NUCLEOTIDE SEQUENCE [LARGE SCALE GENOMIC DNA]</scope>
</reference>
<keyword evidence="5" id="KW-0808">Transferase</keyword>
<dbReference type="EC" id="2.3.2.27" evidence="4"/>
<evidence type="ECO:0000256" key="10">
    <source>
        <dbReference type="SAM" id="MobiDB-lite"/>
    </source>
</evidence>
<evidence type="ECO:0000256" key="4">
    <source>
        <dbReference type="ARBA" id="ARBA00012483"/>
    </source>
</evidence>
<dbReference type="GO" id="GO:0012505">
    <property type="term" value="C:endomembrane system"/>
    <property type="evidence" value="ECO:0007669"/>
    <property type="project" value="UniProtKB-SubCell"/>
</dbReference>
<feature type="domain" description="SWEET-like" evidence="11">
    <location>
        <begin position="30"/>
        <end position="131"/>
    </location>
</feature>
<feature type="compositionally biased region" description="Low complexity" evidence="10">
    <location>
        <begin position="375"/>
        <end position="387"/>
    </location>
</feature>
<comment type="pathway">
    <text evidence="3">Protein modification; protein ubiquitination.</text>
</comment>
<dbReference type="EMBL" id="CM000139">
    <property type="protein sequence ID" value="EEE56936.1"/>
    <property type="molecule type" value="Genomic_DNA"/>
</dbReference>
<organism evidence="12">
    <name type="scientific">Oryza sativa subsp. japonica</name>
    <name type="common">Rice</name>
    <dbReference type="NCBI Taxonomy" id="39947"/>
    <lineage>
        <taxon>Eukaryota</taxon>
        <taxon>Viridiplantae</taxon>
        <taxon>Streptophyta</taxon>
        <taxon>Embryophyta</taxon>
        <taxon>Tracheophyta</taxon>
        <taxon>Spermatophyta</taxon>
        <taxon>Magnoliopsida</taxon>
        <taxon>Liliopsida</taxon>
        <taxon>Poales</taxon>
        <taxon>Poaceae</taxon>
        <taxon>BOP clade</taxon>
        <taxon>Oryzoideae</taxon>
        <taxon>Oryzeae</taxon>
        <taxon>Oryzinae</taxon>
        <taxon>Oryza</taxon>
        <taxon>Oryza sativa</taxon>
    </lineage>
</organism>
<evidence type="ECO:0000256" key="1">
    <source>
        <dbReference type="ARBA" id="ARBA00000900"/>
    </source>
</evidence>
<dbReference type="Proteomes" id="UP000007752">
    <property type="component" value="Chromosome 2"/>
</dbReference>
<dbReference type="AlphaFoldDB" id="B9EZU5"/>
<comment type="subcellular location">
    <subcellularLocation>
        <location evidence="2">Endomembrane system</location>
        <topology evidence="2">Multi-pass membrane protein</topology>
    </subcellularLocation>
</comment>
<feature type="compositionally biased region" description="Basic and acidic residues" evidence="10">
    <location>
        <begin position="428"/>
        <end position="437"/>
    </location>
</feature>
<keyword evidence="8" id="KW-1133">Transmembrane helix</keyword>